<gene>
    <name evidence="1" type="ORF">CIT26_30550</name>
</gene>
<name>A0A271LC34_9HYPH</name>
<dbReference type="AlphaFoldDB" id="A0A271LC34"/>
<evidence type="ECO:0000313" key="2">
    <source>
        <dbReference type="Proteomes" id="UP000216442"/>
    </source>
</evidence>
<evidence type="ECO:0000313" key="1">
    <source>
        <dbReference type="EMBL" id="PAQ05447.1"/>
    </source>
</evidence>
<dbReference type="EMBL" id="NPKJ01000072">
    <property type="protein sequence ID" value="PAQ05447.1"/>
    <property type="molecule type" value="Genomic_DNA"/>
</dbReference>
<keyword evidence="2" id="KW-1185">Reference proteome</keyword>
<accession>A0A271LC34</accession>
<reference evidence="1 2" key="1">
    <citation type="submission" date="2017-08" db="EMBL/GenBank/DDBJ databases">
        <title>Mesorhizobium wenxinae sp. nov., a novel rhizobial species isolated from root nodules of chickpea (Cicer arietinum L.).</title>
        <authorList>
            <person name="Zhang J."/>
        </authorList>
    </citation>
    <scope>NUCLEOTIDE SEQUENCE [LARGE SCALE GENOMIC DNA]</scope>
    <source>
        <strain evidence="1 2">SDW018</strain>
    </source>
</reference>
<sequence length="71" mass="7896">MSAPTLPMMMMMPIMVSVRLLTVLVIMPITALIMIGTLNRKSETHQQPVICYGLQSIESEFPSACDENPRS</sequence>
<organism evidence="1 2">
    <name type="scientific">Mesorhizobium temperatum</name>
    <dbReference type="NCBI Taxonomy" id="241416"/>
    <lineage>
        <taxon>Bacteria</taxon>
        <taxon>Pseudomonadati</taxon>
        <taxon>Pseudomonadota</taxon>
        <taxon>Alphaproteobacteria</taxon>
        <taxon>Hyphomicrobiales</taxon>
        <taxon>Phyllobacteriaceae</taxon>
        <taxon>Mesorhizobium</taxon>
    </lineage>
</organism>
<dbReference type="Proteomes" id="UP000216442">
    <property type="component" value="Unassembled WGS sequence"/>
</dbReference>
<proteinExistence type="predicted"/>
<comment type="caution">
    <text evidence="1">The sequence shown here is derived from an EMBL/GenBank/DDBJ whole genome shotgun (WGS) entry which is preliminary data.</text>
</comment>
<protein>
    <submittedName>
        <fullName evidence="1">Uncharacterized protein</fullName>
    </submittedName>
</protein>